<evidence type="ECO:0000313" key="3">
    <source>
        <dbReference type="EMBL" id="KAK7432146.1"/>
    </source>
</evidence>
<accession>A0ABR1IET7</accession>
<gene>
    <name evidence="3" type="ORF">QQZ08_001438</name>
</gene>
<protein>
    <recommendedName>
        <fullName evidence="5">Rhodanese domain-containing protein</fullName>
    </recommendedName>
</protein>
<evidence type="ECO:0000313" key="4">
    <source>
        <dbReference type="Proteomes" id="UP001498421"/>
    </source>
</evidence>
<organism evidence="3 4">
    <name type="scientific">Neonectria magnoliae</name>
    <dbReference type="NCBI Taxonomy" id="2732573"/>
    <lineage>
        <taxon>Eukaryota</taxon>
        <taxon>Fungi</taxon>
        <taxon>Dikarya</taxon>
        <taxon>Ascomycota</taxon>
        <taxon>Pezizomycotina</taxon>
        <taxon>Sordariomycetes</taxon>
        <taxon>Hypocreomycetidae</taxon>
        <taxon>Hypocreales</taxon>
        <taxon>Nectriaceae</taxon>
        <taxon>Neonectria</taxon>
    </lineage>
</organism>
<evidence type="ECO:0008006" key="5">
    <source>
        <dbReference type="Google" id="ProtNLM"/>
    </source>
</evidence>
<dbReference type="Proteomes" id="UP001498421">
    <property type="component" value="Unassembled WGS sequence"/>
</dbReference>
<name>A0ABR1IET7_9HYPO</name>
<evidence type="ECO:0000256" key="2">
    <source>
        <dbReference type="SAM" id="SignalP"/>
    </source>
</evidence>
<keyword evidence="2" id="KW-0732">Signal</keyword>
<proteinExistence type="predicted"/>
<keyword evidence="4" id="KW-1185">Reference proteome</keyword>
<reference evidence="3 4" key="1">
    <citation type="journal article" date="2025" name="Microbiol. Resour. Announc.">
        <title>Draft genome sequences for Neonectria magnoliae and Neonectria punicea, canker pathogens of Liriodendron tulipifera and Acer saccharum in West Virginia.</title>
        <authorList>
            <person name="Petronek H.M."/>
            <person name="Kasson M.T."/>
            <person name="Metheny A.M."/>
            <person name="Stauder C.M."/>
            <person name="Lovett B."/>
            <person name="Lynch S.C."/>
            <person name="Garnas J.R."/>
            <person name="Kasson L.R."/>
            <person name="Stajich J.E."/>
        </authorList>
    </citation>
    <scope>NUCLEOTIDE SEQUENCE [LARGE SCALE GENOMIC DNA]</scope>
    <source>
        <strain evidence="3 4">NRRL 64651</strain>
    </source>
</reference>
<feature type="region of interest" description="Disordered" evidence="1">
    <location>
        <begin position="74"/>
        <end position="114"/>
    </location>
</feature>
<comment type="caution">
    <text evidence="3">The sequence shown here is derived from an EMBL/GenBank/DDBJ whole genome shotgun (WGS) entry which is preliminary data.</text>
</comment>
<evidence type="ECO:0000256" key="1">
    <source>
        <dbReference type="SAM" id="MobiDB-lite"/>
    </source>
</evidence>
<sequence length="114" mass="12012">MPCSKIRWLFVFFILTFATSLAAPTPVAPHEPNPGPFAALLSDMAKEPHGALHLGPDDVLRSLAANGTVIVIDQRTRPEAAPPGSRSPGDTDPEEVLGACSPPLACRNSTTGER</sequence>
<feature type="chain" id="PRO_5046144476" description="Rhodanese domain-containing protein" evidence="2">
    <location>
        <begin position="23"/>
        <end position="114"/>
    </location>
</feature>
<feature type="signal peptide" evidence="2">
    <location>
        <begin position="1"/>
        <end position="22"/>
    </location>
</feature>
<dbReference type="EMBL" id="JAZAVK010000007">
    <property type="protein sequence ID" value="KAK7432146.1"/>
    <property type="molecule type" value="Genomic_DNA"/>
</dbReference>